<dbReference type="InterPro" id="IPR013118">
    <property type="entry name" value="Mannitol_DH_C"/>
</dbReference>
<proteinExistence type="predicted"/>
<evidence type="ECO:0000256" key="2">
    <source>
        <dbReference type="ARBA" id="ARBA00023027"/>
    </source>
</evidence>
<dbReference type="Gene3D" id="3.40.50.720">
    <property type="entry name" value="NAD(P)-binding Rossmann-like Domain"/>
    <property type="match status" value="1"/>
</dbReference>
<evidence type="ECO:0000313" key="7">
    <source>
        <dbReference type="Proteomes" id="UP000260721"/>
    </source>
</evidence>
<evidence type="ECO:0000256" key="1">
    <source>
        <dbReference type="ARBA" id="ARBA00023002"/>
    </source>
</evidence>
<dbReference type="SUPFAM" id="SSF48179">
    <property type="entry name" value="6-phosphogluconate dehydrogenase C-terminal domain-like"/>
    <property type="match status" value="1"/>
</dbReference>
<dbReference type="RefSeq" id="WP_117445442.1">
    <property type="nucleotide sequence ID" value="NZ_JBFBOW010000006.1"/>
</dbReference>
<name>A0A3E3E7A1_9FIRM</name>
<organism evidence="6 7">
    <name type="scientific">Faecalicoccus pleomorphus</name>
    <dbReference type="NCBI Taxonomy" id="1323"/>
    <lineage>
        <taxon>Bacteria</taxon>
        <taxon>Bacillati</taxon>
        <taxon>Bacillota</taxon>
        <taxon>Erysipelotrichia</taxon>
        <taxon>Erysipelotrichales</taxon>
        <taxon>Erysipelotrichaceae</taxon>
        <taxon>Faecalicoccus</taxon>
    </lineage>
</organism>
<dbReference type="Proteomes" id="UP000260721">
    <property type="component" value="Unassembled WGS sequence"/>
</dbReference>
<comment type="caution">
    <text evidence="6">The sequence shown here is derived from an EMBL/GenBank/DDBJ whole genome shotgun (WGS) entry which is preliminary data.</text>
</comment>
<reference evidence="6 7" key="1">
    <citation type="submission" date="2018-08" db="EMBL/GenBank/DDBJ databases">
        <title>A genome reference for cultivated species of the human gut microbiota.</title>
        <authorList>
            <person name="Zou Y."/>
            <person name="Xue W."/>
            <person name="Luo G."/>
        </authorList>
    </citation>
    <scope>NUCLEOTIDE SEQUENCE [LARGE SCALE GENOMIC DNA]</scope>
    <source>
        <strain evidence="6 7">TF08-11</strain>
    </source>
</reference>
<dbReference type="SUPFAM" id="SSF51735">
    <property type="entry name" value="NAD(P)-binding Rossmann-fold domains"/>
    <property type="match status" value="1"/>
</dbReference>
<dbReference type="PANTHER" id="PTHR30524">
    <property type="entry name" value="MANNITOL-1-PHOSPHATE 5-DEHYDROGENASE"/>
    <property type="match status" value="1"/>
</dbReference>
<dbReference type="InterPro" id="IPR013131">
    <property type="entry name" value="Mannitol_DH_N"/>
</dbReference>
<gene>
    <name evidence="6" type="ORF">DXC78_01800</name>
</gene>
<dbReference type="Gene3D" id="1.10.1040.10">
    <property type="entry name" value="N-(1-d-carboxylethyl)-l-norvaline Dehydrogenase, domain 2"/>
    <property type="match status" value="1"/>
</dbReference>
<evidence type="ECO:0000259" key="5">
    <source>
        <dbReference type="Pfam" id="PF08125"/>
    </source>
</evidence>
<dbReference type="Pfam" id="PF01232">
    <property type="entry name" value="Mannitol_dh"/>
    <property type="match status" value="1"/>
</dbReference>
<dbReference type="GO" id="GO:0019592">
    <property type="term" value="P:mannitol catabolic process"/>
    <property type="evidence" value="ECO:0007669"/>
    <property type="project" value="TreeGrafter"/>
</dbReference>
<dbReference type="Pfam" id="PF08125">
    <property type="entry name" value="Mannitol_dh_C"/>
    <property type="match status" value="1"/>
</dbReference>
<comment type="catalytic activity">
    <reaction evidence="3">
        <text>D-mannitol 1-phosphate + NAD(+) = beta-D-fructose 6-phosphate + NADH + H(+)</text>
        <dbReference type="Rhea" id="RHEA:19661"/>
        <dbReference type="ChEBI" id="CHEBI:15378"/>
        <dbReference type="ChEBI" id="CHEBI:57540"/>
        <dbReference type="ChEBI" id="CHEBI:57634"/>
        <dbReference type="ChEBI" id="CHEBI:57945"/>
        <dbReference type="ChEBI" id="CHEBI:61381"/>
        <dbReference type="EC" id="1.1.1.17"/>
    </reaction>
</comment>
<accession>A0A3E3E7A1</accession>
<dbReference type="AlphaFoldDB" id="A0A3E3E7A1"/>
<dbReference type="InterPro" id="IPR008927">
    <property type="entry name" value="6-PGluconate_DH-like_C_sf"/>
</dbReference>
<feature type="domain" description="Mannitol dehydrogenase C-terminal" evidence="5">
    <location>
        <begin position="209"/>
        <end position="382"/>
    </location>
</feature>
<protein>
    <submittedName>
        <fullName evidence="6">Mannitol-1-phosphate 5-dehydrogenase</fullName>
    </submittedName>
</protein>
<sequence>MKKAIIFGAGKIAKGFIGQLLYLSNFEICFVDVYKPMVDLLNALKKYHVHVLGNSKLDSEVTGFQAFTFDQNKDIYKAFKEADVAFVSVGGNNLPSVGKNLAEILNVFGVPKRNLNIVACENWKDAGKVLKQSILEHLTKENTDLFETYIGVTEAVMMRTATQPDEKLAKEHPEDVWVQNYWYLPIDKSRTKGDFPNIQSVELMDNFGNFLLQKMYTNNTSNAVIAYTGYLLGYEMIAQAANSPEISKILDTTYDEINAILEAELHVDPQQQKDFSIKARAKYMDWTIVDKVIRHAKDPIRKLGPDDRLIGPCRMGIRHGIYPKTIIETIAKALYFDEITDESAQKLKKMRKEKGIPYVLEHVCQLDSEEPLYNCVLKAVEKIQKEGLTKNHE</sequence>
<evidence type="ECO:0000256" key="3">
    <source>
        <dbReference type="ARBA" id="ARBA00048615"/>
    </source>
</evidence>
<dbReference type="InterPro" id="IPR013328">
    <property type="entry name" value="6PGD_dom2"/>
</dbReference>
<dbReference type="GO" id="GO:0008926">
    <property type="term" value="F:mannitol-1-phosphate 5-dehydrogenase activity"/>
    <property type="evidence" value="ECO:0007669"/>
    <property type="project" value="UniProtKB-EC"/>
</dbReference>
<evidence type="ECO:0000313" key="6">
    <source>
        <dbReference type="EMBL" id="RGD77833.1"/>
    </source>
</evidence>
<keyword evidence="1" id="KW-0560">Oxidoreductase</keyword>
<dbReference type="GO" id="GO:0005829">
    <property type="term" value="C:cytosol"/>
    <property type="evidence" value="ECO:0007669"/>
    <property type="project" value="TreeGrafter"/>
</dbReference>
<dbReference type="PANTHER" id="PTHR30524:SF0">
    <property type="entry name" value="ALTRONATE OXIDOREDUCTASE-RELATED"/>
    <property type="match status" value="1"/>
</dbReference>
<dbReference type="EMBL" id="QUSK01000003">
    <property type="protein sequence ID" value="RGD77833.1"/>
    <property type="molecule type" value="Genomic_DNA"/>
</dbReference>
<dbReference type="InterPro" id="IPR036291">
    <property type="entry name" value="NAD(P)-bd_dom_sf"/>
</dbReference>
<evidence type="ECO:0000259" key="4">
    <source>
        <dbReference type="Pfam" id="PF01232"/>
    </source>
</evidence>
<feature type="domain" description="Mannitol dehydrogenase N-terminal" evidence="4">
    <location>
        <begin position="3"/>
        <end position="199"/>
    </location>
</feature>
<keyword evidence="2" id="KW-0520">NAD</keyword>